<dbReference type="AlphaFoldDB" id="A0A6C0AIV7"/>
<organism evidence="2">
    <name type="scientific">viral metagenome</name>
    <dbReference type="NCBI Taxonomy" id="1070528"/>
    <lineage>
        <taxon>unclassified sequences</taxon>
        <taxon>metagenomes</taxon>
        <taxon>organismal metagenomes</taxon>
    </lineage>
</organism>
<evidence type="ECO:0000313" key="2">
    <source>
        <dbReference type="EMBL" id="QHS79709.1"/>
    </source>
</evidence>
<feature type="region of interest" description="Disordered" evidence="1">
    <location>
        <begin position="138"/>
        <end position="163"/>
    </location>
</feature>
<feature type="compositionally biased region" description="Low complexity" evidence="1">
    <location>
        <begin position="152"/>
        <end position="163"/>
    </location>
</feature>
<accession>A0A6C0AIV7</accession>
<protein>
    <submittedName>
        <fullName evidence="2">Uncharacterized protein</fullName>
    </submittedName>
</protein>
<sequence>MSMSFHYGNLLDFYRSQSTNRLVNVGLVTYLVGESTKTILVTCFSDTGSLFMDGKFAPADKSIGETLGWFIGEQIFEIDIEDLFFKSEKKPERPAYHWERGAFFMGRWKQYAKTGIHARVTIRVDDTEQNESVHIDIPDQAILPSYDNNNESSASPPSSSPSS</sequence>
<proteinExistence type="predicted"/>
<reference evidence="2" key="1">
    <citation type="journal article" date="2020" name="Nature">
        <title>Giant virus diversity and host interactions through global metagenomics.</title>
        <authorList>
            <person name="Schulz F."/>
            <person name="Roux S."/>
            <person name="Paez-Espino D."/>
            <person name="Jungbluth S."/>
            <person name="Walsh D.A."/>
            <person name="Denef V.J."/>
            <person name="McMahon K.D."/>
            <person name="Konstantinidis K.T."/>
            <person name="Eloe-Fadrosh E.A."/>
            <person name="Kyrpides N.C."/>
            <person name="Woyke T."/>
        </authorList>
    </citation>
    <scope>NUCLEOTIDE SEQUENCE</scope>
    <source>
        <strain evidence="2">GVMAG-S-1035303-20</strain>
    </source>
</reference>
<evidence type="ECO:0000256" key="1">
    <source>
        <dbReference type="SAM" id="MobiDB-lite"/>
    </source>
</evidence>
<dbReference type="EMBL" id="MN740650">
    <property type="protein sequence ID" value="QHS79709.1"/>
    <property type="molecule type" value="Genomic_DNA"/>
</dbReference>
<name>A0A6C0AIV7_9ZZZZ</name>